<keyword evidence="2" id="KW-1185">Reference proteome</keyword>
<organism evidence="1 2">
    <name type="scientific">Candidatus Nitronereus thalassa</name>
    <dbReference type="NCBI Taxonomy" id="3020898"/>
    <lineage>
        <taxon>Bacteria</taxon>
        <taxon>Pseudomonadati</taxon>
        <taxon>Nitrospirota</taxon>
        <taxon>Nitrospiria</taxon>
        <taxon>Nitrospirales</taxon>
        <taxon>Nitrospiraceae</taxon>
        <taxon>Candidatus Nitronereus</taxon>
    </lineage>
</organism>
<dbReference type="EMBL" id="JAQOUE010000001">
    <property type="protein sequence ID" value="MDT7043005.1"/>
    <property type="molecule type" value="Genomic_DNA"/>
</dbReference>
<dbReference type="Proteomes" id="UP001250932">
    <property type="component" value="Unassembled WGS sequence"/>
</dbReference>
<proteinExistence type="predicted"/>
<evidence type="ECO:0000313" key="2">
    <source>
        <dbReference type="Proteomes" id="UP001250932"/>
    </source>
</evidence>
<gene>
    <name evidence="1" type="ORF">PPG34_11625</name>
</gene>
<name>A0ABU3K9D8_9BACT</name>
<protein>
    <submittedName>
        <fullName evidence="1">Uncharacterized protein</fullName>
    </submittedName>
</protein>
<dbReference type="RefSeq" id="WP_313833482.1">
    <property type="nucleotide sequence ID" value="NZ_JAQOUE010000001.1"/>
</dbReference>
<reference evidence="1 2" key="1">
    <citation type="journal article" date="2023" name="ISME J.">
        <title>Cultivation and genomic characterization of novel and ubiquitous marine nitrite-oxidizing bacteria from the Nitrospirales.</title>
        <authorList>
            <person name="Mueller A.J."/>
            <person name="Daebeler A."/>
            <person name="Herbold C.W."/>
            <person name="Kirkegaard R.H."/>
            <person name="Daims H."/>
        </authorList>
    </citation>
    <scope>NUCLEOTIDE SEQUENCE [LARGE SCALE GENOMIC DNA]</scope>
    <source>
        <strain evidence="1 2">EB</strain>
    </source>
</reference>
<accession>A0ABU3K9D8</accession>
<evidence type="ECO:0000313" key="1">
    <source>
        <dbReference type="EMBL" id="MDT7043005.1"/>
    </source>
</evidence>
<comment type="caution">
    <text evidence="1">The sequence shown here is derived from an EMBL/GenBank/DDBJ whole genome shotgun (WGS) entry which is preliminary data.</text>
</comment>
<sequence>MTVPYQHEAETLFNLIPPALAPDFLEDYGLAVSREQAQSITWEIVLLSTYWIKSALQVGIPEQAGKDIWEQVQVQVRHRWESRFGFVHRPIKQFFLDMDAKFQAWDDITQQGGEPIAVLTEASSALETEGHIPRGKEQQLLVVLLDLVPIEEIGQAAAEIEQGLSSDSLPY</sequence>